<dbReference type="SUPFAM" id="SSF55785">
    <property type="entry name" value="PYP-like sensor domain (PAS domain)"/>
    <property type="match status" value="2"/>
</dbReference>
<dbReference type="InterPro" id="IPR000700">
    <property type="entry name" value="PAS-assoc_C"/>
</dbReference>
<comment type="catalytic activity">
    <reaction evidence="1">
        <text>ATP + protein L-histidine = ADP + protein N-phospho-L-histidine.</text>
        <dbReference type="EC" id="2.7.13.3"/>
    </reaction>
</comment>
<dbReference type="FunFam" id="1.10.287.130:FF:000038">
    <property type="entry name" value="Sensory transduction histidine kinase"/>
    <property type="match status" value="1"/>
</dbReference>
<sequence length="508" mass="57225">MLTNHKDMSYALSALDATFIISITDSRGIITSVNEHFCKVSQYSRDELIGASHKTVNSGFHPPAYFKELWETISCGQAWNGEVKNRAKDGGEYWVSLTIVPFVDDQGVVSEYLAIGMDITKRKQNDLKLSQTMENLRDIENALDASSIVAITDDKGVITYVNAKFCDISKYDREELIGKTHRVINSGFHPKSFFKDMWETIKQGNVWRGEVKNRAKDGSEYWMNTTIVPFLNEDGTPHHFISIRTDITDRVKAEVALAERTKQLAKAHDEAINANLTKSQFLANMSHELRTPLNAIIGYSEMLQEEARELGEEVFVEDLSKISKAGNHLLALINDILDISKIEAGKMELHLETYSLRDLVQDVLTTIRPLVETKGNKLRTQCEESGDVTADMMKLRQILINLLSNANKFTDAGLITFEVYKETRDNRSGYSFRIQDTGIGMTPEQLEKLFQPFTQADASTTRKYGGTGLGLAISQRFSQIMGGDIRVESTFGEGTTFICWLPHQQMSQ</sequence>
<dbReference type="NCBIfam" id="TIGR00229">
    <property type="entry name" value="sensory_box"/>
    <property type="match status" value="2"/>
</dbReference>
<evidence type="ECO:0000256" key="2">
    <source>
        <dbReference type="ARBA" id="ARBA00004370"/>
    </source>
</evidence>
<keyword evidence="8 17" id="KW-0418">Kinase</keyword>
<dbReference type="Proteomes" id="UP000293142">
    <property type="component" value="Unassembled WGS sequence"/>
</dbReference>
<dbReference type="Pfam" id="PF00512">
    <property type="entry name" value="HisKA"/>
    <property type="match status" value="1"/>
</dbReference>
<dbReference type="Gene3D" id="3.30.450.20">
    <property type="entry name" value="PAS domain"/>
    <property type="match status" value="2"/>
</dbReference>
<dbReference type="InterPro" id="IPR005467">
    <property type="entry name" value="His_kinase_dom"/>
</dbReference>
<dbReference type="InterPro" id="IPR000014">
    <property type="entry name" value="PAS"/>
</dbReference>
<evidence type="ECO:0000256" key="1">
    <source>
        <dbReference type="ARBA" id="ARBA00000085"/>
    </source>
</evidence>
<dbReference type="Gene3D" id="3.30.565.10">
    <property type="entry name" value="Histidine kinase-like ATPase, C-terminal domain"/>
    <property type="match status" value="1"/>
</dbReference>
<evidence type="ECO:0000256" key="8">
    <source>
        <dbReference type="ARBA" id="ARBA00022777"/>
    </source>
</evidence>
<dbReference type="Pfam" id="PF13426">
    <property type="entry name" value="PAS_9"/>
    <property type="match status" value="2"/>
</dbReference>
<dbReference type="SMART" id="SM00091">
    <property type="entry name" value="PAS"/>
    <property type="match status" value="2"/>
</dbReference>
<evidence type="ECO:0000313" key="17">
    <source>
        <dbReference type="EMBL" id="TBL77314.1"/>
    </source>
</evidence>
<dbReference type="InterPro" id="IPR003594">
    <property type="entry name" value="HATPase_dom"/>
</dbReference>
<evidence type="ECO:0000256" key="13">
    <source>
        <dbReference type="ARBA" id="ARBA00074306"/>
    </source>
</evidence>
<evidence type="ECO:0000259" key="15">
    <source>
        <dbReference type="PROSITE" id="PS50112"/>
    </source>
</evidence>
<gene>
    <name evidence="17" type="ORF">EYB31_17705</name>
</gene>
<feature type="domain" description="Histidine kinase" evidence="14">
    <location>
        <begin position="284"/>
        <end position="505"/>
    </location>
</feature>
<evidence type="ECO:0000256" key="12">
    <source>
        <dbReference type="ARBA" id="ARBA00023306"/>
    </source>
</evidence>
<feature type="domain" description="PAC" evidence="16">
    <location>
        <begin position="207"/>
        <end position="259"/>
    </location>
</feature>
<dbReference type="Gene3D" id="1.10.287.130">
    <property type="match status" value="1"/>
</dbReference>
<keyword evidence="18" id="KW-1185">Reference proteome</keyword>
<accession>A0A4Q9DQY3</accession>
<dbReference type="SMART" id="SM00388">
    <property type="entry name" value="HisKA"/>
    <property type="match status" value="1"/>
</dbReference>
<evidence type="ECO:0000256" key="10">
    <source>
        <dbReference type="ARBA" id="ARBA00023012"/>
    </source>
</evidence>
<dbReference type="PRINTS" id="PR00344">
    <property type="entry name" value="BCTRLSENSOR"/>
</dbReference>
<evidence type="ECO:0000256" key="11">
    <source>
        <dbReference type="ARBA" id="ARBA00023136"/>
    </source>
</evidence>
<dbReference type="InterPro" id="IPR001610">
    <property type="entry name" value="PAC"/>
</dbReference>
<feature type="domain" description="PAS" evidence="15">
    <location>
        <begin position="132"/>
        <end position="192"/>
    </location>
</feature>
<dbReference type="SMART" id="SM00387">
    <property type="entry name" value="HATPase_c"/>
    <property type="match status" value="1"/>
</dbReference>
<dbReference type="CDD" id="cd16922">
    <property type="entry name" value="HATPase_EvgS-ArcB-TorS-like"/>
    <property type="match status" value="1"/>
</dbReference>
<dbReference type="GO" id="GO:0005524">
    <property type="term" value="F:ATP binding"/>
    <property type="evidence" value="ECO:0007669"/>
    <property type="project" value="UniProtKB-KW"/>
</dbReference>
<keyword evidence="11" id="KW-0472">Membrane</keyword>
<dbReference type="PROSITE" id="PS50109">
    <property type="entry name" value="HIS_KIN"/>
    <property type="match status" value="1"/>
</dbReference>
<dbReference type="AlphaFoldDB" id="A0A4Q9DQY3"/>
<evidence type="ECO:0000256" key="5">
    <source>
        <dbReference type="ARBA" id="ARBA00022553"/>
    </source>
</evidence>
<keyword evidence="12" id="KW-0131">Cell cycle</keyword>
<feature type="domain" description="PAS" evidence="15">
    <location>
        <begin position="4"/>
        <end position="62"/>
    </location>
</feature>
<dbReference type="SUPFAM" id="SSF55874">
    <property type="entry name" value="ATPase domain of HSP90 chaperone/DNA topoisomerase II/histidine kinase"/>
    <property type="match status" value="1"/>
</dbReference>
<evidence type="ECO:0000256" key="3">
    <source>
        <dbReference type="ARBA" id="ARBA00006402"/>
    </source>
</evidence>
<dbReference type="RefSeq" id="WP_131014705.1">
    <property type="nucleotide sequence ID" value="NZ_SIRE01000012.1"/>
</dbReference>
<dbReference type="CDD" id="cd00130">
    <property type="entry name" value="PAS"/>
    <property type="match status" value="2"/>
</dbReference>
<reference evidence="17 18" key="1">
    <citation type="submission" date="2019-02" db="EMBL/GenBank/DDBJ databases">
        <title>Paenibacillus sp. nov., isolated from surface-sterilized tissue of Thalictrum simplex L.</title>
        <authorList>
            <person name="Tuo L."/>
        </authorList>
    </citation>
    <scope>NUCLEOTIDE SEQUENCE [LARGE SCALE GENOMIC DNA]</scope>
    <source>
        <strain evidence="17 18">N2SHLJ1</strain>
    </source>
</reference>
<evidence type="ECO:0000256" key="9">
    <source>
        <dbReference type="ARBA" id="ARBA00022840"/>
    </source>
</evidence>
<keyword evidence="6" id="KW-0808">Transferase</keyword>
<proteinExistence type="inferred from homology"/>
<organism evidence="17 18">
    <name type="scientific">Paenibacillus thalictri</name>
    <dbReference type="NCBI Taxonomy" id="2527873"/>
    <lineage>
        <taxon>Bacteria</taxon>
        <taxon>Bacillati</taxon>
        <taxon>Bacillota</taxon>
        <taxon>Bacilli</taxon>
        <taxon>Bacillales</taxon>
        <taxon>Paenibacillaceae</taxon>
        <taxon>Paenibacillus</taxon>
    </lineage>
</organism>
<dbReference type="GO" id="GO:0016020">
    <property type="term" value="C:membrane"/>
    <property type="evidence" value="ECO:0007669"/>
    <property type="project" value="UniProtKB-SubCell"/>
</dbReference>
<dbReference type="InterPro" id="IPR003661">
    <property type="entry name" value="HisK_dim/P_dom"/>
</dbReference>
<evidence type="ECO:0000256" key="4">
    <source>
        <dbReference type="ARBA" id="ARBA00012438"/>
    </source>
</evidence>
<keyword evidence="7" id="KW-0547">Nucleotide-binding</keyword>
<comment type="caution">
    <text evidence="17">The sequence shown here is derived from an EMBL/GenBank/DDBJ whole genome shotgun (WGS) entry which is preliminary data.</text>
</comment>
<keyword evidence="5" id="KW-0597">Phosphoprotein</keyword>
<dbReference type="InterPro" id="IPR035965">
    <property type="entry name" value="PAS-like_dom_sf"/>
</dbReference>
<comment type="subcellular location">
    <subcellularLocation>
        <location evidence="2">Membrane</location>
    </subcellularLocation>
</comment>
<dbReference type="PROSITE" id="PS50112">
    <property type="entry name" value="PAS"/>
    <property type="match status" value="2"/>
</dbReference>
<dbReference type="PANTHER" id="PTHR43047:SF64">
    <property type="entry name" value="HISTIDINE KINASE CONTAINING CHEY-HOMOLOGOUS RECEIVER DOMAIN AND PAS DOMAIN-RELATED"/>
    <property type="match status" value="1"/>
</dbReference>
<protein>
    <recommendedName>
        <fullName evidence="13">Circadian input-output histidine kinase CikA</fullName>
        <ecNumber evidence="4">2.7.13.3</ecNumber>
    </recommendedName>
</protein>
<evidence type="ECO:0000259" key="14">
    <source>
        <dbReference type="PROSITE" id="PS50109"/>
    </source>
</evidence>
<name>A0A4Q9DQY3_9BACL</name>
<keyword evidence="9" id="KW-0067">ATP-binding</keyword>
<evidence type="ECO:0000256" key="6">
    <source>
        <dbReference type="ARBA" id="ARBA00022679"/>
    </source>
</evidence>
<keyword evidence="10" id="KW-0902">Two-component regulatory system</keyword>
<evidence type="ECO:0000259" key="16">
    <source>
        <dbReference type="PROSITE" id="PS50113"/>
    </source>
</evidence>
<dbReference type="GO" id="GO:0000155">
    <property type="term" value="F:phosphorelay sensor kinase activity"/>
    <property type="evidence" value="ECO:0007669"/>
    <property type="project" value="InterPro"/>
</dbReference>
<dbReference type="PANTHER" id="PTHR43047">
    <property type="entry name" value="TWO-COMPONENT HISTIDINE PROTEIN KINASE"/>
    <property type="match status" value="1"/>
</dbReference>
<feature type="domain" description="PAC" evidence="16">
    <location>
        <begin position="79"/>
        <end position="131"/>
    </location>
</feature>
<dbReference type="SMART" id="SM00086">
    <property type="entry name" value="PAC"/>
    <property type="match status" value="2"/>
</dbReference>
<comment type="similarity">
    <text evidence="3">In the N-terminal section; belongs to the phytochrome family.</text>
</comment>
<dbReference type="PROSITE" id="PS50113">
    <property type="entry name" value="PAC"/>
    <property type="match status" value="2"/>
</dbReference>
<dbReference type="SUPFAM" id="SSF47384">
    <property type="entry name" value="Homodimeric domain of signal transducing histidine kinase"/>
    <property type="match status" value="1"/>
</dbReference>
<dbReference type="OrthoDB" id="9760839at2"/>
<dbReference type="InterPro" id="IPR036890">
    <property type="entry name" value="HATPase_C_sf"/>
</dbReference>
<dbReference type="InterPro" id="IPR036097">
    <property type="entry name" value="HisK_dim/P_sf"/>
</dbReference>
<dbReference type="CDD" id="cd00082">
    <property type="entry name" value="HisKA"/>
    <property type="match status" value="1"/>
</dbReference>
<evidence type="ECO:0000313" key="18">
    <source>
        <dbReference type="Proteomes" id="UP000293142"/>
    </source>
</evidence>
<dbReference type="EMBL" id="SIRE01000012">
    <property type="protein sequence ID" value="TBL77314.1"/>
    <property type="molecule type" value="Genomic_DNA"/>
</dbReference>
<evidence type="ECO:0000256" key="7">
    <source>
        <dbReference type="ARBA" id="ARBA00022741"/>
    </source>
</evidence>
<dbReference type="Pfam" id="PF02518">
    <property type="entry name" value="HATPase_c"/>
    <property type="match status" value="1"/>
</dbReference>
<dbReference type="FunFam" id="3.30.565.10:FF:000010">
    <property type="entry name" value="Sensor histidine kinase RcsC"/>
    <property type="match status" value="1"/>
</dbReference>
<dbReference type="EC" id="2.7.13.3" evidence="4"/>
<dbReference type="InterPro" id="IPR004358">
    <property type="entry name" value="Sig_transdc_His_kin-like_C"/>
</dbReference>